<organism evidence="2 3">
    <name type="scientific">Agrobacterium tumefaciens</name>
    <dbReference type="NCBI Taxonomy" id="358"/>
    <lineage>
        <taxon>Bacteria</taxon>
        <taxon>Pseudomonadati</taxon>
        <taxon>Pseudomonadota</taxon>
        <taxon>Alphaproteobacteria</taxon>
        <taxon>Hyphomicrobiales</taxon>
        <taxon>Rhizobiaceae</taxon>
        <taxon>Rhizobium/Agrobacterium group</taxon>
        <taxon>Agrobacterium</taxon>
        <taxon>Agrobacterium tumefaciens complex</taxon>
    </lineage>
</organism>
<dbReference type="RefSeq" id="WP_174018825.1">
    <property type="nucleotide sequence ID" value="NZ_JAAMAW010000015.1"/>
</dbReference>
<reference evidence="2" key="1">
    <citation type="journal article" date="2020" name="Science">
        <title>Unexpected conservation and global transmission of agrobacterial virulence plasmids.</title>
        <authorList>
            <person name="Weisberg A.J."/>
            <person name="Davis E.W. 2nd"/>
            <person name="Tabima J."/>
            <person name="Belcher M.S."/>
            <person name="Miller M."/>
            <person name="Kuo C.H."/>
            <person name="Loper J.E."/>
            <person name="Grunwald N.J."/>
            <person name="Putnam M.L."/>
            <person name="Chang J.H."/>
        </authorList>
    </citation>
    <scope>NUCLEOTIDE SEQUENCE</scope>
    <source>
        <strain evidence="2">17-1853-1a</strain>
    </source>
</reference>
<dbReference type="EMBL" id="JAAMAY010000030">
    <property type="protein sequence ID" value="NTC30259.1"/>
    <property type="molecule type" value="Genomic_DNA"/>
</dbReference>
<evidence type="ECO:0000313" key="3">
    <source>
        <dbReference type="Proteomes" id="UP000702952"/>
    </source>
</evidence>
<dbReference type="Proteomes" id="UP000702952">
    <property type="component" value="Unassembled WGS sequence"/>
</dbReference>
<evidence type="ECO:0000313" key="2">
    <source>
        <dbReference type="EMBL" id="NTC30259.1"/>
    </source>
</evidence>
<sequence length="669" mass="71193">MTGDEEQLAIAVVAKLTELEKQMAKANGITARAYREMSLSSRKATKQMEQDAARSATRVNQAMATIGTTIGGVGRAFAGGLIGTVIGAGIAGVLSSVKQVTESVAELGDQARMAGLSSKAFQEWKYVAEQARIPVDAITDGLKELQLRADEFAITGKGSAAEAFQRLGLTPEEVKTKLKDPTELMLLLIERTRMLKDTAAGIRIFDELFGGTGGERMVSLLQQGEAGIRAQIKAANDFGHVLDDDVIAKAQEIDRQFNAISSTVGNTLKSAIVSVVDSMVDFLESLRAVDKRRSSTIQGNINDVMRQKQEVAKAIADIDSADSRLNDRQRAKAKGTHEIRMRQLEEQENVLIRELENRPEVMNFVPKSSGGWTPPAYKAPPETTAKKSRSASVTQAERERKAVQELIAELEEELRIVGLSDAAKRASAASRQAGAAATDEERAKVIALNEAIYQGTEARRKADEQTLYYRDLTKAGLDDLFGAIESGKSFWEAMGDVAVNSLKRIADTLIDDVLDAIFKVNGAAGGSGGGLLSSLFGGLFGGGNGGFAALPKAGPMPAVRPFAKGGAFTNSVVSSPTMFSHAGGLGVMAEKDPEAVMPLSRDSSGRLGVSVNGSTTAGQATPGGTSEIMVSLSPELIGQILQQAQSQSIKLVQRNNAQNNELYMNGSPR</sequence>
<gene>
    <name evidence="2" type="ORF">G6M46_19180</name>
</gene>
<evidence type="ECO:0000256" key="1">
    <source>
        <dbReference type="SAM" id="MobiDB-lite"/>
    </source>
</evidence>
<name>A0AA44F6C1_AGRTU</name>
<dbReference type="AlphaFoldDB" id="A0AA44F6C1"/>
<evidence type="ECO:0008006" key="4">
    <source>
        <dbReference type="Google" id="ProtNLM"/>
    </source>
</evidence>
<accession>A0AA44F6C1</accession>
<protein>
    <recommendedName>
        <fullName evidence="4">Tail tape measure protein</fullName>
    </recommendedName>
</protein>
<proteinExistence type="predicted"/>
<comment type="caution">
    <text evidence="2">The sequence shown here is derived from an EMBL/GenBank/DDBJ whole genome shotgun (WGS) entry which is preliminary data.</text>
</comment>
<feature type="region of interest" description="Disordered" evidence="1">
    <location>
        <begin position="366"/>
        <end position="397"/>
    </location>
</feature>